<reference evidence="1 2" key="1">
    <citation type="journal article" date="2006" name="Science">
        <title>Phytophthora genome sequences uncover evolutionary origins and mechanisms of pathogenesis.</title>
        <authorList>
            <person name="Tyler B.M."/>
            <person name="Tripathy S."/>
            <person name="Zhang X."/>
            <person name="Dehal P."/>
            <person name="Jiang R.H."/>
            <person name="Aerts A."/>
            <person name="Arredondo F.D."/>
            <person name="Baxter L."/>
            <person name="Bensasson D."/>
            <person name="Beynon J.L."/>
            <person name="Chapman J."/>
            <person name="Damasceno C.M."/>
            <person name="Dorrance A.E."/>
            <person name="Dou D."/>
            <person name="Dickerman A.W."/>
            <person name="Dubchak I.L."/>
            <person name="Garbelotto M."/>
            <person name="Gijzen M."/>
            <person name="Gordon S.G."/>
            <person name="Govers F."/>
            <person name="Grunwald N.J."/>
            <person name="Huang W."/>
            <person name="Ivors K.L."/>
            <person name="Jones R.W."/>
            <person name="Kamoun S."/>
            <person name="Krampis K."/>
            <person name="Lamour K.H."/>
            <person name="Lee M.K."/>
            <person name="McDonald W.H."/>
            <person name="Medina M."/>
            <person name="Meijer H.J."/>
            <person name="Nordberg E.K."/>
            <person name="Maclean D.J."/>
            <person name="Ospina-Giraldo M.D."/>
            <person name="Morris P.F."/>
            <person name="Phuntumart V."/>
            <person name="Putnam N.H."/>
            <person name="Rash S."/>
            <person name="Rose J.K."/>
            <person name="Sakihama Y."/>
            <person name="Salamov A.A."/>
            <person name="Savidor A."/>
            <person name="Scheuring C.F."/>
            <person name="Smith B.M."/>
            <person name="Sobral B.W."/>
            <person name="Terry A."/>
            <person name="Torto-Alalibo T.A."/>
            <person name="Win J."/>
            <person name="Xu Z."/>
            <person name="Zhang H."/>
            <person name="Grigoriev I.V."/>
            <person name="Rokhsar D.S."/>
            <person name="Boore J.L."/>
        </authorList>
    </citation>
    <scope>NUCLEOTIDE SEQUENCE [LARGE SCALE GENOMIC DNA]</scope>
    <source>
        <strain evidence="1 2">P6497</strain>
    </source>
</reference>
<dbReference type="GeneID" id="20642566"/>
<proteinExistence type="predicted"/>
<organism evidence="1 2">
    <name type="scientific">Phytophthora sojae (strain P6497)</name>
    <name type="common">Soybean stem and root rot agent</name>
    <name type="synonym">Phytophthora megasperma f. sp. glycines</name>
    <dbReference type="NCBI Taxonomy" id="1094619"/>
    <lineage>
        <taxon>Eukaryota</taxon>
        <taxon>Sar</taxon>
        <taxon>Stramenopiles</taxon>
        <taxon>Oomycota</taxon>
        <taxon>Peronosporomycetes</taxon>
        <taxon>Peronosporales</taxon>
        <taxon>Peronosporaceae</taxon>
        <taxon>Phytophthora</taxon>
    </lineage>
</organism>
<protein>
    <submittedName>
        <fullName evidence="1">Uncharacterized protein</fullName>
    </submittedName>
</protein>
<keyword evidence="2" id="KW-1185">Reference proteome</keyword>
<dbReference type="SMR" id="G5A3Y8"/>
<dbReference type="EMBL" id="JH159159">
    <property type="protein sequence ID" value="EGZ10248.1"/>
    <property type="molecule type" value="Genomic_DNA"/>
</dbReference>
<dbReference type="Proteomes" id="UP000002640">
    <property type="component" value="Unassembled WGS sequence"/>
</dbReference>
<dbReference type="InParanoid" id="G5A3Y8"/>
<name>G5A3Y8_PHYSP</name>
<gene>
    <name evidence="1" type="ORF">PHYSODRAFT_305476</name>
</gene>
<accession>G5A3Y8</accession>
<dbReference type="KEGG" id="psoj:PHYSODRAFT_305476"/>
<dbReference type="RefSeq" id="XP_009535109.1">
    <property type="nucleotide sequence ID" value="XM_009536814.1"/>
</dbReference>
<evidence type="ECO:0000313" key="1">
    <source>
        <dbReference type="EMBL" id="EGZ10248.1"/>
    </source>
</evidence>
<dbReference type="OMA" id="PCRASVI"/>
<evidence type="ECO:0000313" key="2">
    <source>
        <dbReference type="Proteomes" id="UP000002640"/>
    </source>
</evidence>
<dbReference type="AlphaFoldDB" id="G5A3Y8"/>
<sequence>MWQYYYDVLLGMTTSMCRAKGFPVGRGRAHVDRAKLDIHPSYLLQSHGVVLLRGQENDISEDINKSVDELTSKMQAWNEVLYGDLPFVLGYATSGAHLRVVAIERANRSCRVSTLFDFSIFDDKDLALKVFYNLAFVLHQMSKLTKRPYPCGLQPFVPDLNKARQIILLDKVVERTIKPTPGTEDLARLVNVYQTLRESSSEGSAVTHLQTVEKMVETEDGSLVVSLSPIGYLRLPTKDEVGDWLRQMLTALGYWHGRGYCHGDSCHPNKAVIKWKHPFEGQNLQSQHDLFQLGQLMKDFCPLPEALKSVQVMLLSAMDRSELTADDVLASLAKRIE</sequence>